<name>A0A4R0P8N4_9HYPH</name>
<dbReference type="RefSeq" id="WP_131569674.1">
    <property type="nucleotide sequence ID" value="NZ_JAINFK010000006.1"/>
</dbReference>
<accession>A0A4R0P8N4</accession>
<dbReference type="AlphaFoldDB" id="A0A4R0P8N4"/>
<evidence type="ECO:0000256" key="1">
    <source>
        <dbReference type="SAM" id="SignalP"/>
    </source>
</evidence>
<gene>
    <name evidence="2" type="ORF">E0D97_13210</name>
</gene>
<protein>
    <submittedName>
        <fullName evidence="2">Uncharacterized protein</fullName>
    </submittedName>
</protein>
<sequence>MTRLGTLSLASCAAVLAAAGSASSDYAIIEDSAFPSIVFIEFDPDTLPKVVSVPGGASTLPLIEGGYPSDADLVPAPTQSGSIDVEVDVRDEPAPVLSLDERAQQRVEELVNSDPVELENQIIDREIEDRLLDGIDLR</sequence>
<proteinExistence type="predicted"/>
<keyword evidence="3" id="KW-1185">Reference proteome</keyword>
<reference evidence="2 3" key="1">
    <citation type="journal article" date="2015" name="Antonie Van Leeuwenhoek">
        <title>Oricola cellulosilytica gen. nov., sp. nov., a cellulose-degrading bacterium of the family Phyllobacteriaceae isolated from surface seashore water, and emended descriptions of Mesorhizobium loti and Phyllobacterium myrsinacearum.</title>
        <authorList>
            <person name="Hameed A."/>
            <person name="Shahina M."/>
            <person name="Lai W.A."/>
            <person name="Lin S.Y."/>
            <person name="Young L.S."/>
            <person name="Liu Y.C."/>
            <person name="Hsu Y.H."/>
            <person name="Young C.C."/>
        </authorList>
    </citation>
    <scope>NUCLEOTIDE SEQUENCE [LARGE SCALE GENOMIC DNA]</scope>
    <source>
        <strain evidence="2 3">KCTC 52183</strain>
    </source>
</reference>
<evidence type="ECO:0000313" key="3">
    <source>
        <dbReference type="Proteomes" id="UP000291301"/>
    </source>
</evidence>
<feature type="signal peptide" evidence="1">
    <location>
        <begin position="1"/>
        <end position="27"/>
    </location>
</feature>
<comment type="caution">
    <text evidence="2">The sequence shown here is derived from an EMBL/GenBank/DDBJ whole genome shotgun (WGS) entry which is preliminary data.</text>
</comment>
<dbReference type="EMBL" id="SJST01000005">
    <property type="protein sequence ID" value="TCD13432.1"/>
    <property type="molecule type" value="Genomic_DNA"/>
</dbReference>
<keyword evidence="1" id="KW-0732">Signal</keyword>
<dbReference type="Proteomes" id="UP000291301">
    <property type="component" value="Unassembled WGS sequence"/>
</dbReference>
<feature type="chain" id="PRO_5020999370" evidence="1">
    <location>
        <begin position="28"/>
        <end position="138"/>
    </location>
</feature>
<evidence type="ECO:0000313" key="2">
    <source>
        <dbReference type="EMBL" id="TCD13432.1"/>
    </source>
</evidence>
<organism evidence="2 3">
    <name type="scientific">Oricola cellulosilytica</name>
    <dbReference type="NCBI Taxonomy" id="1429082"/>
    <lineage>
        <taxon>Bacteria</taxon>
        <taxon>Pseudomonadati</taxon>
        <taxon>Pseudomonadota</taxon>
        <taxon>Alphaproteobacteria</taxon>
        <taxon>Hyphomicrobiales</taxon>
        <taxon>Ahrensiaceae</taxon>
        <taxon>Oricola</taxon>
    </lineage>
</organism>